<reference evidence="1 2" key="1">
    <citation type="submission" date="2009-07" db="EMBL/GenBank/DDBJ databases">
        <authorList>
            <person name="Madupu R."/>
            <person name="Sebastian Y."/>
            <person name="Durkin A.S."/>
            <person name="Torralba M."/>
            <person name="Methe B."/>
            <person name="Sutton G.G."/>
            <person name="Strausberg R.L."/>
            <person name="Nelson K.E."/>
        </authorList>
    </citation>
    <scope>NUCLEOTIDE SEQUENCE [LARGE SCALE GENOMIC DNA]</scope>
    <source>
        <strain evidence="1 2">RM3277</strain>
    </source>
</reference>
<dbReference type="eggNOG" id="ENOG502Z92R">
    <property type="taxonomic scope" value="Bacteria"/>
</dbReference>
<accession>C6RET8</accession>
<protein>
    <submittedName>
        <fullName evidence="1">Uncharacterized protein</fullName>
    </submittedName>
</protein>
<name>C6RET8_9BACT</name>
<comment type="caution">
    <text evidence="1">The sequence shown here is derived from an EMBL/GenBank/DDBJ whole genome shotgun (WGS) entry which is preliminary data.</text>
</comment>
<dbReference type="EMBL" id="ACVQ01000016">
    <property type="protein sequence ID" value="EET80069.1"/>
    <property type="molecule type" value="Genomic_DNA"/>
</dbReference>
<proteinExistence type="predicted"/>
<dbReference type="Proteomes" id="UP000003107">
    <property type="component" value="Unassembled WGS sequence"/>
</dbReference>
<sequence>MKIQIISYSEIFKVNDPHILHTIRTFDCPMSFDEFDLNIIDLNSPKLWSFSLEDQKCNRAIYCIKTLKEIMENSKKSMSIILMPANTKVSLLRSGGLTAQTILIKDIIKQINYELCELTLSYARLRYEISTTTIDEQNFYSDFIFDNVDGETIKWSNGGKSTIVKHNERLYSTTLLIKNATNDLEILISFIVSRFQKSDVPDWFNGFEYFDDVMLKNKRNKLLDIYRQIEDIDRQIDENNKFKSILYSTGDELVGVVKEILVDIFKLTDSHFTDVKKEDFRFEFEDVNFMVEIKGINTNVKNSNIAQCKKHVTDLIAEDDTKSPGNVKGLLIVNPQRDIEPGKREPIHANQISYAKSEGILIITTLELLKLYQAYTKDEAVVNKYFEAFKNNVGEFKFEEEAK</sequence>
<keyword evidence="2" id="KW-1185">Reference proteome</keyword>
<evidence type="ECO:0000313" key="2">
    <source>
        <dbReference type="Proteomes" id="UP000003107"/>
    </source>
</evidence>
<dbReference type="RefSeq" id="WP_004321082.1">
    <property type="nucleotide sequence ID" value="NZ_ACVQ01000016.1"/>
</dbReference>
<evidence type="ECO:0000313" key="1">
    <source>
        <dbReference type="EMBL" id="EET80069.1"/>
    </source>
</evidence>
<gene>
    <name evidence="1" type="ORF">CAMSH0001_1671</name>
</gene>
<dbReference type="OrthoDB" id="9429730at2"/>
<dbReference type="AlphaFoldDB" id="C6RET8"/>
<dbReference type="GeneID" id="60989857"/>
<organism evidence="1 2">
    <name type="scientific">Campylobacter showae RM3277</name>
    <dbReference type="NCBI Taxonomy" id="553219"/>
    <lineage>
        <taxon>Bacteria</taxon>
        <taxon>Pseudomonadati</taxon>
        <taxon>Campylobacterota</taxon>
        <taxon>Epsilonproteobacteria</taxon>
        <taxon>Campylobacterales</taxon>
        <taxon>Campylobacteraceae</taxon>
        <taxon>Campylobacter</taxon>
    </lineage>
</organism>